<name>A0ABW8EGH3_STRT5</name>
<sequence length="160" mass="17789">MRWTDLVVNEDLRARYGELPDLTGVRLRAVHLDGWGATVTLRFDLSALPERREVGPGDTMQCRLQFFMVREFELEGWRPPVTADIALTALPEHRLAVEVTAPGATASFTSNASLTVGGFSVFTRDADGGDSGRHHFARPLEHKLYPTIPPPHNTTFHGRV</sequence>
<organism evidence="1 2">
    <name type="scientific">Streptomyces toxytricini</name>
    <name type="common">Actinomyces toxytricini</name>
    <dbReference type="NCBI Taxonomy" id="67369"/>
    <lineage>
        <taxon>Bacteria</taxon>
        <taxon>Bacillati</taxon>
        <taxon>Actinomycetota</taxon>
        <taxon>Actinomycetes</taxon>
        <taxon>Kitasatosporales</taxon>
        <taxon>Streptomycetaceae</taxon>
        <taxon>Streptomyces</taxon>
    </lineage>
</organism>
<accession>A0ABW8EGH3</accession>
<protein>
    <submittedName>
        <fullName evidence="1">Imm50 family immunity protein</fullName>
    </submittedName>
</protein>
<evidence type="ECO:0000313" key="2">
    <source>
        <dbReference type="Proteomes" id="UP001617351"/>
    </source>
</evidence>
<proteinExistence type="predicted"/>
<keyword evidence="2" id="KW-1185">Reference proteome</keyword>
<gene>
    <name evidence="1" type="ORF">ACIO7M_14615</name>
</gene>
<dbReference type="Proteomes" id="UP001617351">
    <property type="component" value="Unassembled WGS sequence"/>
</dbReference>
<dbReference type="RefSeq" id="WP_365509199.1">
    <property type="nucleotide sequence ID" value="NZ_JBFANW010000182.1"/>
</dbReference>
<dbReference type="EMBL" id="JBIUYY010000005">
    <property type="protein sequence ID" value="MFJ2822335.1"/>
    <property type="molecule type" value="Genomic_DNA"/>
</dbReference>
<evidence type="ECO:0000313" key="1">
    <source>
        <dbReference type="EMBL" id="MFJ2822335.1"/>
    </source>
</evidence>
<reference evidence="1 2" key="1">
    <citation type="submission" date="2024-10" db="EMBL/GenBank/DDBJ databases">
        <title>The Natural Products Discovery Center: Release of the First 8490 Sequenced Strains for Exploring Actinobacteria Biosynthetic Diversity.</title>
        <authorList>
            <person name="Kalkreuter E."/>
            <person name="Kautsar S.A."/>
            <person name="Yang D."/>
            <person name="Bader C.D."/>
            <person name="Teijaro C.N."/>
            <person name="Fluegel L."/>
            <person name="Davis C.M."/>
            <person name="Simpson J.R."/>
            <person name="Lauterbach L."/>
            <person name="Steele A.D."/>
            <person name="Gui C."/>
            <person name="Meng S."/>
            <person name="Li G."/>
            <person name="Viehrig K."/>
            <person name="Ye F."/>
            <person name="Su P."/>
            <person name="Kiefer A.F."/>
            <person name="Nichols A."/>
            <person name="Cepeda A.J."/>
            <person name="Yan W."/>
            <person name="Fan B."/>
            <person name="Jiang Y."/>
            <person name="Adhikari A."/>
            <person name="Zheng C.-J."/>
            <person name="Schuster L."/>
            <person name="Cowan T.M."/>
            <person name="Smanski M.J."/>
            <person name="Chevrette M.G."/>
            <person name="De Carvalho L.P.S."/>
            <person name="Shen B."/>
        </authorList>
    </citation>
    <scope>NUCLEOTIDE SEQUENCE [LARGE SCALE GENOMIC DNA]</scope>
    <source>
        <strain evidence="1 2">NPDC087220</strain>
    </source>
</reference>
<comment type="caution">
    <text evidence="1">The sequence shown here is derived from an EMBL/GenBank/DDBJ whole genome shotgun (WGS) entry which is preliminary data.</text>
</comment>